<dbReference type="GO" id="GO:0046872">
    <property type="term" value="F:metal ion binding"/>
    <property type="evidence" value="ECO:0007669"/>
    <property type="project" value="InterPro"/>
</dbReference>
<comment type="caution">
    <text evidence="1">The sequence shown here is derived from an EMBL/GenBank/DDBJ whole genome shotgun (WGS) entry which is preliminary data.</text>
</comment>
<evidence type="ECO:0000313" key="1">
    <source>
        <dbReference type="EMBL" id="MST82930.1"/>
    </source>
</evidence>
<dbReference type="Gene3D" id="3.30.70.100">
    <property type="match status" value="1"/>
</dbReference>
<dbReference type="EMBL" id="VUMV01000010">
    <property type="protein sequence ID" value="MST82930.1"/>
    <property type="molecule type" value="Genomic_DNA"/>
</dbReference>
<keyword evidence="2" id="KW-1185">Reference proteome</keyword>
<protein>
    <submittedName>
        <fullName evidence="1">Heavy-metal-associated domain-containing protein</fullName>
    </submittedName>
</protein>
<dbReference type="InterPro" id="IPR006121">
    <property type="entry name" value="HMA_dom"/>
</dbReference>
<proteinExistence type="predicted"/>
<dbReference type="Proteomes" id="UP000466864">
    <property type="component" value="Unassembled WGS sequence"/>
</dbReference>
<organism evidence="1 2">
    <name type="scientific">Bilifractor porci</name>
    <dbReference type="NCBI Taxonomy" id="2606636"/>
    <lineage>
        <taxon>Bacteria</taxon>
        <taxon>Bacillati</taxon>
        <taxon>Bacillota</taxon>
        <taxon>Clostridia</taxon>
        <taxon>Lachnospirales</taxon>
        <taxon>Lachnospiraceae</taxon>
        <taxon>Bilifractor</taxon>
    </lineage>
</organism>
<sequence length="75" mass="8525">MYEYQVGIEGMMCGMCETHIADTIRKAVPDAKKVKASRRKKLAAFRTEQKLNETALRQSITNIGYTMTNVVEKQV</sequence>
<reference evidence="1 2" key="1">
    <citation type="submission" date="2019-08" db="EMBL/GenBank/DDBJ databases">
        <title>In-depth cultivation of the pig gut microbiome towards novel bacterial diversity and tailored functional studies.</title>
        <authorList>
            <person name="Wylensek D."/>
            <person name="Hitch T.C.A."/>
            <person name="Clavel T."/>
        </authorList>
    </citation>
    <scope>NUCLEOTIDE SEQUENCE [LARGE SCALE GENOMIC DNA]</scope>
    <source>
        <strain evidence="1 2">Oil+RF-744-WCA-WT-13</strain>
    </source>
</reference>
<accession>A0A7X2TPS5</accession>
<dbReference type="AlphaFoldDB" id="A0A7X2TPS5"/>
<dbReference type="InterPro" id="IPR036163">
    <property type="entry name" value="HMA_dom_sf"/>
</dbReference>
<dbReference type="SUPFAM" id="SSF55008">
    <property type="entry name" value="HMA, heavy metal-associated domain"/>
    <property type="match status" value="1"/>
</dbReference>
<name>A0A7X2TPS5_9FIRM</name>
<dbReference type="CDD" id="cd00371">
    <property type="entry name" value="HMA"/>
    <property type="match status" value="1"/>
</dbReference>
<dbReference type="RefSeq" id="WP_154458829.1">
    <property type="nucleotide sequence ID" value="NZ_VUMV01000010.1"/>
</dbReference>
<evidence type="ECO:0000313" key="2">
    <source>
        <dbReference type="Proteomes" id="UP000466864"/>
    </source>
</evidence>
<gene>
    <name evidence="1" type="ORF">FYJ60_11520</name>
</gene>